<reference evidence="2" key="1">
    <citation type="submission" date="2023-11" db="EMBL/GenBank/DDBJ databases">
        <title>Completed genome sequence of Mycoplasma equirhinis type strain M432/72.</title>
        <authorList>
            <person name="Spergser J."/>
        </authorList>
    </citation>
    <scope>NUCLEOTIDE SEQUENCE [LARGE SCALE GENOMIC DNA]</scope>
    <source>
        <strain evidence="2">M432/72</strain>
    </source>
</reference>
<dbReference type="PROSITE" id="PS50828">
    <property type="entry name" value="SMR"/>
    <property type="match status" value="1"/>
</dbReference>
<evidence type="ECO:0000313" key="3">
    <source>
        <dbReference type="Proteomes" id="UP001303601"/>
    </source>
</evidence>
<dbReference type="Pfam" id="PF01713">
    <property type="entry name" value="Smr"/>
    <property type="match status" value="1"/>
</dbReference>
<name>A0ABZ0PA01_9BACT</name>
<feature type="domain" description="Smr" evidence="1">
    <location>
        <begin position="10"/>
        <end position="82"/>
    </location>
</feature>
<dbReference type="SUPFAM" id="SSF160443">
    <property type="entry name" value="SMR domain-like"/>
    <property type="match status" value="1"/>
</dbReference>
<dbReference type="EMBL" id="CP137845">
    <property type="protein sequence ID" value="WPB53854.1"/>
    <property type="molecule type" value="Genomic_DNA"/>
</dbReference>
<evidence type="ECO:0000313" key="2">
    <source>
        <dbReference type="EMBL" id="WPB53854.1"/>
    </source>
</evidence>
<accession>A0ABZ0PA01</accession>
<keyword evidence="3" id="KW-1185">Reference proteome</keyword>
<organism evidence="2 3">
    <name type="scientific">Metamycoplasma equirhinis</name>
    <dbReference type="NCBI Taxonomy" id="92402"/>
    <lineage>
        <taxon>Bacteria</taxon>
        <taxon>Bacillati</taxon>
        <taxon>Mycoplasmatota</taxon>
        <taxon>Mycoplasmoidales</taxon>
        <taxon>Metamycoplasmataceae</taxon>
        <taxon>Metamycoplasma</taxon>
    </lineage>
</organism>
<gene>
    <name evidence="2" type="ORF">R9B83_02590</name>
</gene>
<dbReference type="InterPro" id="IPR036063">
    <property type="entry name" value="Smr_dom_sf"/>
</dbReference>
<dbReference type="RefSeq" id="WP_140031299.1">
    <property type="nucleotide sequence ID" value="NZ_AP027305.1"/>
</dbReference>
<dbReference type="Gene3D" id="3.30.1370.110">
    <property type="match status" value="1"/>
</dbReference>
<dbReference type="Proteomes" id="UP001303601">
    <property type="component" value="Chromosome"/>
</dbReference>
<proteinExistence type="predicted"/>
<dbReference type="InterPro" id="IPR002625">
    <property type="entry name" value="Smr_dom"/>
</dbReference>
<evidence type="ECO:0000259" key="1">
    <source>
        <dbReference type="PROSITE" id="PS50828"/>
    </source>
</evidence>
<protein>
    <submittedName>
        <fullName evidence="2">Smr/MutS family protein</fullName>
    </submittedName>
</protein>
<dbReference type="GeneID" id="94493763"/>
<sequence>MNFDFFPKQIDLHGLRTSEAISTVLNALYELENDSPNQNYLDIVVGVGTGALRLSVEELLDNESYRYEFTNSNKSSIRVYKK</sequence>